<dbReference type="GO" id="GO:1990166">
    <property type="term" value="P:protein localization to site of double-strand break"/>
    <property type="evidence" value="ECO:0007669"/>
    <property type="project" value="TreeGrafter"/>
</dbReference>
<sequence>MYVKEYALYESSMDDTLKVNNRTIKEQEIIVQGIEYLHVALTPEAFPPPKILGHLLRRLVWQETHFPIIHSRALTLVYRVLDFHPPSCTQTRSLYLSTLKYAGSTEEQDAFSSWSFIKEVICSALDMDDDQDDSSSESSGGDEMIYKSMNSVRLLDFIQSLLQEDLRHWDNRVESMKHLMCVRIFWGERDRSLNCTSQALKVSPQINRLLRLWVKSCQAPPHIRELIARLVGMVLNLMWRCSDTPLVPVSPLPESFLPLARELLIRVREVSSSPGVSGGFDLLRLIQGLTDQWQRTIVLTILFKSVTASSNIKFKLADLLDYVKLVSQEAEEKMQEKPESSSKRTSKSK</sequence>
<dbReference type="GO" id="GO:0035861">
    <property type="term" value="C:site of double-strand break"/>
    <property type="evidence" value="ECO:0007669"/>
    <property type="project" value="TreeGrafter"/>
</dbReference>
<evidence type="ECO:0000313" key="1">
    <source>
        <dbReference type="EMBL" id="CAL4086599.1"/>
    </source>
</evidence>
<protein>
    <submittedName>
        <fullName evidence="1">Uncharacterized protein</fullName>
    </submittedName>
</protein>
<dbReference type="AlphaFoldDB" id="A0AAV2QL14"/>
<comment type="caution">
    <text evidence="1">The sequence shown here is derived from an EMBL/GenBank/DDBJ whole genome shotgun (WGS) entry which is preliminary data.</text>
</comment>
<keyword evidence="2" id="KW-1185">Reference proteome</keyword>
<dbReference type="PANTHER" id="PTHR46677">
    <property type="entry name" value="SMC5-SMC6 COMPLEX LOCALIZATION FACTOR PROTEIN 1"/>
    <property type="match status" value="1"/>
</dbReference>
<dbReference type="PANTHER" id="PTHR46677:SF1">
    <property type="entry name" value="SMC5-SMC6 COMPLEX LOCALIZATION FACTOR PROTEIN 1"/>
    <property type="match status" value="1"/>
</dbReference>
<organism evidence="1 2">
    <name type="scientific">Meganyctiphanes norvegica</name>
    <name type="common">Northern krill</name>
    <name type="synonym">Thysanopoda norvegica</name>
    <dbReference type="NCBI Taxonomy" id="48144"/>
    <lineage>
        <taxon>Eukaryota</taxon>
        <taxon>Metazoa</taxon>
        <taxon>Ecdysozoa</taxon>
        <taxon>Arthropoda</taxon>
        <taxon>Crustacea</taxon>
        <taxon>Multicrustacea</taxon>
        <taxon>Malacostraca</taxon>
        <taxon>Eumalacostraca</taxon>
        <taxon>Eucarida</taxon>
        <taxon>Euphausiacea</taxon>
        <taxon>Euphausiidae</taxon>
        <taxon>Meganyctiphanes</taxon>
    </lineage>
</organism>
<accession>A0AAV2QL14</accession>
<proteinExistence type="predicted"/>
<reference evidence="1 2" key="1">
    <citation type="submission" date="2024-05" db="EMBL/GenBank/DDBJ databases">
        <authorList>
            <person name="Wallberg A."/>
        </authorList>
    </citation>
    <scope>NUCLEOTIDE SEQUENCE [LARGE SCALE GENOMIC DNA]</scope>
</reference>
<dbReference type="GO" id="GO:0005634">
    <property type="term" value="C:nucleus"/>
    <property type="evidence" value="ECO:0007669"/>
    <property type="project" value="TreeGrafter"/>
</dbReference>
<dbReference type="Proteomes" id="UP001497623">
    <property type="component" value="Unassembled WGS sequence"/>
</dbReference>
<name>A0AAV2QL14_MEGNR</name>
<dbReference type="EMBL" id="CAXKWB010007324">
    <property type="protein sequence ID" value="CAL4086599.1"/>
    <property type="molecule type" value="Genomic_DNA"/>
</dbReference>
<dbReference type="InterPro" id="IPR042479">
    <property type="entry name" value="Slf1"/>
</dbReference>
<evidence type="ECO:0000313" key="2">
    <source>
        <dbReference type="Proteomes" id="UP001497623"/>
    </source>
</evidence>
<gene>
    <name evidence="1" type="ORF">MNOR_LOCUS13046</name>
</gene>
<feature type="non-terminal residue" evidence="1">
    <location>
        <position position="349"/>
    </location>
</feature>
<dbReference type="GO" id="GO:0006974">
    <property type="term" value="P:DNA damage response"/>
    <property type="evidence" value="ECO:0007669"/>
    <property type="project" value="TreeGrafter"/>
</dbReference>
<dbReference type="GO" id="GO:2000781">
    <property type="term" value="P:positive regulation of double-strand break repair"/>
    <property type="evidence" value="ECO:0007669"/>
    <property type="project" value="InterPro"/>
</dbReference>